<dbReference type="EMBL" id="JARACI010000684">
    <property type="protein sequence ID" value="MDD9205850.1"/>
    <property type="molecule type" value="Genomic_DNA"/>
</dbReference>
<protein>
    <submittedName>
        <fullName evidence="1">Uncharacterized protein</fullName>
    </submittedName>
</protein>
<organism evidence="1 2">
    <name type="scientific">Georgenia halotolerans</name>
    <dbReference type="NCBI Taxonomy" id="3028317"/>
    <lineage>
        <taxon>Bacteria</taxon>
        <taxon>Bacillati</taxon>
        <taxon>Actinomycetota</taxon>
        <taxon>Actinomycetes</taxon>
        <taxon>Micrococcales</taxon>
        <taxon>Bogoriellaceae</taxon>
        <taxon>Georgenia</taxon>
    </lineage>
</organism>
<evidence type="ECO:0000313" key="1">
    <source>
        <dbReference type="EMBL" id="MDD9205850.1"/>
    </source>
</evidence>
<proteinExistence type="predicted"/>
<gene>
    <name evidence="1" type="ORF">PU560_05125</name>
</gene>
<keyword evidence="2" id="KW-1185">Reference proteome</keyword>
<comment type="caution">
    <text evidence="1">The sequence shown here is derived from an EMBL/GenBank/DDBJ whole genome shotgun (WGS) entry which is preliminary data.</text>
</comment>
<sequence length="70" mass="7626">PHTALEARRGVPMSPVYIRELRTEITEGATPAPFAGTAPDDPREAAERAAALARREHWLATRVSAEGFDD</sequence>
<accession>A0ABT5TUX0</accession>
<dbReference type="Proteomes" id="UP001165561">
    <property type="component" value="Unassembled WGS sequence"/>
</dbReference>
<reference evidence="1" key="1">
    <citation type="submission" date="2023-02" db="EMBL/GenBank/DDBJ databases">
        <title>Georgenia sp.10Sc9-8, isolated from a soil sample collected from the Taklamakan desert.</title>
        <authorList>
            <person name="Liu S."/>
        </authorList>
    </citation>
    <scope>NUCLEOTIDE SEQUENCE</scope>
    <source>
        <strain evidence="1">10Sc9-8</strain>
    </source>
</reference>
<feature type="non-terminal residue" evidence="1">
    <location>
        <position position="1"/>
    </location>
</feature>
<evidence type="ECO:0000313" key="2">
    <source>
        <dbReference type="Proteomes" id="UP001165561"/>
    </source>
</evidence>
<name>A0ABT5TUX0_9MICO</name>